<proteinExistence type="predicted"/>
<evidence type="ECO:0000313" key="2">
    <source>
        <dbReference type="EMBL" id="KIY96176.1"/>
    </source>
</evidence>
<dbReference type="PANTHER" id="PTHR31808:SF4">
    <property type="entry name" value="LIGASE, PUTATIVE (DUF760)-RELATED"/>
    <property type="match status" value="1"/>
</dbReference>
<dbReference type="AlphaFoldDB" id="A0A0D2M4J6"/>
<dbReference type="Pfam" id="PF05542">
    <property type="entry name" value="DUF760"/>
    <property type="match status" value="1"/>
</dbReference>
<dbReference type="PANTHER" id="PTHR31808">
    <property type="entry name" value="EXPRESSED PROTEIN"/>
    <property type="match status" value="1"/>
</dbReference>
<protein>
    <recommendedName>
        <fullName evidence="4">DUF760 domain-containing protein</fullName>
    </recommendedName>
</protein>
<evidence type="ECO:0000313" key="3">
    <source>
        <dbReference type="Proteomes" id="UP000054498"/>
    </source>
</evidence>
<dbReference type="InterPro" id="IPR008479">
    <property type="entry name" value="DUF760"/>
</dbReference>
<dbReference type="Proteomes" id="UP000054498">
    <property type="component" value="Unassembled WGS sequence"/>
</dbReference>
<keyword evidence="3" id="KW-1185">Reference proteome</keyword>
<dbReference type="OrthoDB" id="25131at2759"/>
<feature type="compositionally biased region" description="Low complexity" evidence="1">
    <location>
        <begin position="177"/>
        <end position="191"/>
    </location>
</feature>
<gene>
    <name evidence="2" type="ORF">MNEG_11787</name>
</gene>
<dbReference type="InterPro" id="IPR038925">
    <property type="entry name" value="At3g17800-like"/>
</dbReference>
<dbReference type="GeneID" id="25729084"/>
<reference evidence="2 3" key="1">
    <citation type="journal article" date="2013" name="BMC Genomics">
        <title>Reconstruction of the lipid metabolism for the microalga Monoraphidium neglectum from its genome sequence reveals characteristics suitable for biofuel production.</title>
        <authorList>
            <person name="Bogen C."/>
            <person name="Al-Dilaimi A."/>
            <person name="Albersmeier A."/>
            <person name="Wichmann J."/>
            <person name="Grundmann M."/>
            <person name="Rupp O."/>
            <person name="Lauersen K.J."/>
            <person name="Blifernez-Klassen O."/>
            <person name="Kalinowski J."/>
            <person name="Goesmann A."/>
            <person name="Mussgnug J.H."/>
            <person name="Kruse O."/>
        </authorList>
    </citation>
    <scope>NUCLEOTIDE SEQUENCE [LARGE SCALE GENOMIC DNA]</scope>
    <source>
        <strain evidence="2 3">SAG 48.87</strain>
    </source>
</reference>
<dbReference type="STRING" id="145388.A0A0D2M4J6"/>
<dbReference type="EMBL" id="KK103125">
    <property type="protein sequence ID" value="KIY96176.1"/>
    <property type="molecule type" value="Genomic_DNA"/>
</dbReference>
<name>A0A0D2M4J6_9CHLO</name>
<evidence type="ECO:0008006" key="4">
    <source>
        <dbReference type="Google" id="ProtNLM"/>
    </source>
</evidence>
<organism evidence="2 3">
    <name type="scientific">Monoraphidium neglectum</name>
    <dbReference type="NCBI Taxonomy" id="145388"/>
    <lineage>
        <taxon>Eukaryota</taxon>
        <taxon>Viridiplantae</taxon>
        <taxon>Chlorophyta</taxon>
        <taxon>core chlorophytes</taxon>
        <taxon>Chlorophyceae</taxon>
        <taxon>CS clade</taxon>
        <taxon>Sphaeropleales</taxon>
        <taxon>Selenastraceae</taxon>
        <taxon>Monoraphidium</taxon>
    </lineage>
</organism>
<dbReference type="KEGG" id="mng:MNEG_11787"/>
<sequence>MGVEMLPRLDGFVDPGPANLVALTEGVHSKEALELVREHLLGVMGPAAGRQFSSELIKMSKFQIAQVYAASVMFGYFLRRVDRRFQLEKALGSIDQEGGAPAVSAGTAAGIMEPAPGSDKGGPSRPAGVDDAVARLERLFQEAGDVETASDPDSVDASVVEVGASGAEDEGAPADNAASHRAAEGEASSSGRGVGGAGDASLQPPRKSALRRYVEGFDQAMMVETARVVSAEGAALVERQTSALFGDIKELTRQMQEAVGGGVGSAEELYARIQAAVAGNKIETVTMTVATQRRCVLEAVAFGSFLRDVEGHVQADYGLLTPLPKNLPPGQ</sequence>
<evidence type="ECO:0000256" key="1">
    <source>
        <dbReference type="SAM" id="MobiDB-lite"/>
    </source>
</evidence>
<accession>A0A0D2M4J6</accession>
<feature type="region of interest" description="Disordered" evidence="1">
    <location>
        <begin position="165"/>
        <end position="207"/>
    </location>
</feature>
<feature type="region of interest" description="Disordered" evidence="1">
    <location>
        <begin position="109"/>
        <end position="129"/>
    </location>
</feature>
<dbReference type="RefSeq" id="XP_013895196.1">
    <property type="nucleotide sequence ID" value="XM_014039742.1"/>
</dbReference>